<accession>A0A4R2MQ96</accession>
<dbReference type="RefSeq" id="WP_132644329.1">
    <property type="nucleotide sequence ID" value="NZ_CP181386.1"/>
</dbReference>
<feature type="domain" description="WCX" evidence="2">
    <location>
        <begin position="245"/>
        <end position="319"/>
    </location>
</feature>
<dbReference type="InterPro" id="IPR051534">
    <property type="entry name" value="CBASS_pafABC_assoc_protein"/>
</dbReference>
<dbReference type="PANTHER" id="PTHR34580:SF3">
    <property type="entry name" value="PROTEIN PAFB"/>
    <property type="match status" value="1"/>
</dbReference>
<dbReference type="InterPro" id="IPR026881">
    <property type="entry name" value="WYL_dom"/>
</dbReference>
<dbReference type="GeneID" id="99686916"/>
<keyword evidence="3" id="KW-0238">DNA-binding</keyword>
<sequence>MAQTDRHYKIRQWLDSGRCVSREWLMRELEVSASTLKRDIALLRDRLNTPVEWDRERRGWRLQRRPEGPDGQYELPGLWFSAEEIHALLTMQHLLSNLDAGGFLGPHIEPLRKRLSQLLGTGAPPRSDVARRIRVQTVGARRIDLPGFQAIGTALLRRQRLQIGYRSRTSAETSEREVSPQRLVHYRDNWYLDAWCHQREALRHFSVDAVRRVRVLDRTAIDVPEDELDAVLGAGYGIFAGRDVTWARLRFSAERARWVAAERWHADQRGRFDAEGRWLLDLPYADPRELVMDVLRHAPEVEVLWPQELADEVLARLKAGVALQDAG</sequence>
<dbReference type="Proteomes" id="UP000295106">
    <property type="component" value="Unassembled WGS sequence"/>
</dbReference>
<dbReference type="EMBL" id="SLXD01000001">
    <property type="protein sequence ID" value="TCP05316.1"/>
    <property type="molecule type" value="Genomic_DNA"/>
</dbReference>
<dbReference type="Gene3D" id="1.10.10.10">
    <property type="entry name" value="Winged helix-like DNA-binding domain superfamily/Winged helix DNA-binding domain"/>
    <property type="match status" value="1"/>
</dbReference>
<dbReference type="PROSITE" id="PS52050">
    <property type="entry name" value="WYL"/>
    <property type="match status" value="1"/>
</dbReference>
<comment type="caution">
    <text evidence="3">The sequence shown here is derived from an EMBL/GenBank/DDBJ whole genome shotgun (WGS) entry which is preliminary data.</text>
</comment>
<dbReference type="GO" id="GO:0003677">
    <property type="term" value="F:DNA binding"/>
    <property type="evidence" value="ECO:0007669"/>
    <property type="project" value="UniProtKB-KW"/>
</dbReference>
<proteinExistence type="predicted"/>
<dbReference type="PANTHER" id="PTHR34580">
    <property type="match status" value="1"/>
</dbReference>
<evidence type="ECO:0000259" key="2">
    <source>
        <dbReference type="Pfam" id="PF25583"/>
    </source>
</evidence>
<dbReference type="Pfam" id="PF25583">
    <property type="entry name" value="WCX"/>
    <property type="match status" value="1"/>
</dbReference>
<reference evidence="3 4" key="1">
    <citation type="submission" date="2019-03" db="EMBL/GenBank/DDBJ databases">
        <title>Genomic Encyclopedia of Type Strains, Phase IV (KMG-IV): sequencing the most valuable type-strain genomes for metagenomic binning, comparative biology and taxonomic classification.</title>
        <authorList>
            <person name="Goeker M."/>
        </authorList>
    </citation>
    <scope>NUCLEOTIDE SEQUENCE [LARGE SCALE GENOMIC DNA]</scope>
    <source>
        <strain evidence="3 4">DSM 1709</strain>
    </source>
</reference>
<evidence type="ECO:0000313" key="4">
    <source>
        <dbReference type="Proteomes" id="UP000295106"/>
    </source>
</evidence>
<dbReference type="AlphaFoldDB" id="A0A4R2MQ96"/>
<organism evidence="3 4">
    <name type="scientific">Rubrivivax gelatinosus</name>
    <name type="common">Rhodocyclus gelatinosus</name>
    <name type="synonym">Rhodopseudomonas gelatinosa</name>
    <dbReference type="NCBI Taxonomy" id="28068"/>
    <lineage>
        <taxon>Bacteria</taxon>
        <taxon>Pseudomonadati</taxon>
        <taxon>Pseudomonadota</taxon>
        <taxon>Betaproteobacteria</taxon>
        <taxon>Burkholderiales</taxon>
        <taxon>Sphaerotilaceae</taxon>
        <taxon>Rubrivivax</taxon>
    </lineage>
</organism>
<evidence type="ECO:0000313" key="3">
    <source>
        <dbReference type="EMBL" id="TCP05316.1"/>
    </source>
</evidence>
<dbReference type="OrthoDB" id="8555652at2"/>
<gene>
    <name evidence="3" type="ORF">EV684_101188</name>
</gene>
<name>A0A4R2MQ96_RUBGE</name>
<feature type="domain" description="WYL" evidence="1">
    <location>
        <begin position="148"/>
        <end position="215"/>
    </location>
</feature>
<dbReference type="Pfam" id="PF13280">
    <property type="entry name" value="WYL"/>
    <property type="match status" value="1"/>
</dbReference>
<protein>
    <submittedName>
        <fullName evidence="3">Putative DNA-binding transcriptional regulator YafY</fullName>
    </submittedName>
</protein>
<dbReference type="InterPro" id="IPR057727">
    <property type="entry name" value="WCX_dom"/>
</dbReference>
<dbReference type="InterPro" id="IPR036388">
    <property type="entry name" value="WH-like_DNA-bd_sf"/>
</dbReference>
<evidence type="ECO:0000259" key="1">
    <source>
        <dbReference type="Pfam" id="PF13280"/>
    </source>
</evidence>